<gene>
    <name evidence="9" type="ORF">Q428_04355</name>
</gene>
<feature type="transmembrane region" description="Helical" evidence="8">
    <location>
        <begin position="98"/>
        <end position="119"/>
    </location>
</feature>
<evidence type="ECO:0000313" key="10">
    <source>
        <dbReference type="Proteomes" id="UP000019681"/>
    </source>
</evidence>
<dbReference type="Gene3D" id="1.20.1530.20">
    <property type="match status" value="1"/>
</dbReference>
<dbReference type="PANTHER" id="PTHR36838:SF1">
    <property type="entry name" value="SLR1864 PROTEIN"/>
    <property type="match status" value="1"/>
</dbReference>
<evidence type="ECO:0000256" key="5">
    <source>
        <dbReference type="ARBA" id="ARBA00022692"/>
    </source>
</evidence>
<dbReference type="RefSeq" id="WP_035378504.1">
    <property type="nucleotide sequence ID" value="NZ_AZQP01000009.1"/>
</dbReference>
<feature type="transmembrane region" description="Helical" evidence="8">
    <location>
        <begin position="249"/>
        <end position="269"/>
    </location>
</feature>
<dbReference type="STRING" id="1403537.Q428_04355"/>
<feature type="transmembrane region" description="Helical" evidence="8">
    <location>
        <begin position="6"/>
        <end position="23"/>
    </location>
</feature>
<sequence>MNNIIFNQITVLFLIMIVGYIAKKRNIINSAVNKGFTELLLNITLPFMIVASFNFKFSRTMLVNAKNLFIISIVIYMVFIYIGGILYNRYDIGTKRVLWFITVFSNCGFMGYPIIESIYGKTGVFYTAIFNIPFNVLIWTVGVSIFTGEKDLKAFKKVLFNPGIISVAIGLIIFMFSIKLPQPIYKTLDIIGSMTTPISMLLVGAMLADVEIKDVFSGISIYYGVFVRLILIPLIVLFVLKWIGYNDMFLAIPVLIMAMPAAANTAIFAEKYNGDTSVASRSVFLSTILSGITIPLIMFLL</sequence>
<keyword evidence="3" id="KW-0813">Transport</keyword>
<keyword evidence="7 8" id="KW-0472">Membrane</keyword>
<comment type="caution">
    <text evidence="9">The sequence shown here is derived from an EMBL/GenBank/DDBJ whole genome shotgun (WGS) entry which is preliminary data.</text>
</comment>
<keyword evidence="4" id="KW-1003">Cell membrane</keyword>
<keyword evidence="10" id="KW-1185">Reference proteome</keyword>
<protein>
    <submittedName>
        <fullName evidence="9">Transporter</fullName>
    </submittedName>
</protein>
<organism evidence="9 10">
    <name type="scientific">Fervidicella metallireducens AeB</name>
    <dbReference type="NCBI Taxonomy" id="1403537"/>
    <lineage>
        <taxon>Bacteria</taxon>
        <taxon>Bacillati</taxon>
        <taxon>Bacillota</taxon>
        <taxon>Clostridia</taxon>
        <taxon>Eubacteriales</taxon>
        <taxon>Clostridiaceae</taxon>
        <taxon>Fervidicella</taxon>
    </lineage>
</organism>
<dbReference type="InterPro" id="IPR004776">
    <property type="entry name" value="Mem_transp_PIN-like"/>
</dbReference>
<dbReference type="AlphaFoldDB" id="A0A017RWD1"/>
<feature type="transmembrane region" description="Helical" evidence="8">
    <location>
        <begin position="158"/>
        <end position="178"/>
    </location>
</feature>
<accession>A0A017RWD1</accession>
<evidence type="ECO:0000256" key="6">
    <source>
        <dbReference type="ARBA" id="ARBA00022989"/>
    </source>
</evidence>
<reference evidence="9 10" key="1">
    <citation type="journal article" date="2014" name="Genome Announc.">
        <title>Draft Genome Sequence of Fervidicella metallireducens Strain AeBT, an Iron-Reducing Thermoanaerobe from the Great Artesian Basin.</title>
        <authorList>
            <person name="Patel B.K."/>
        </authorList>
    </citation>
    <scope>NUCLEOTIDE SEQUENCE [LARGE SCALE GENOMIC DNA]</scope>
    <source>
        <strain evidence="9 10">AeB</strain>
    </source>
</reference>
<dbReference type="PANTHER" id="PTHR36838">
    <property type="entry name" value="AUXIN EFFLUX CARRIER FAMILY PROTEIN"/>
    <property type="match status" value="1"/>
</dbReference>
<keyword evidence="6 8" id="KW-1133">Transmembrane helix</keyword>
<evidence type="ECO:0000313" key="9">
    <source>
        <dbReference type="EMBL" id="EYE89043.1"/>
    </source>
</evidence>
<dbReference type="Proteomes" id="UP000019681">
    <property type="component" value="Unassembled WGS sequence"/>
</dbReference>
<feature type="transmembrane region" description="Helical" evidence="8">
    <location>
        <begin position="67"/>
        <end position="86"/>
    </location>
</feature>
<dbReference type="GO" id="GO:0005886">
    <property type="term" value="C:plasma membrane"/>
    <property type="evidence" value="ECO:0007669"/>
    <property type="project" value="UniProtKB-SubCell"/>
</dbReference>
<dbReference type="Pfam" id="PF03547">
    <property type="entry name" value="Mem_trans"/>
    <property type="match status" value="2"/>
</dbReference>
<feature type="transmembrane region" description="Helical" evidence="8">
    <location>
        <begin position="281"/>
        <end position="300"/>
    </location>
</feature>
<evidence type="ECO:0000256" key="2">
    <source>
        <dbReference type="ARBA" id="ARBA00010145"/>
    </source>
</evidence>
<feature type="transmembrane region" description="Helical" evidence="8">
    <location>
        <begin position="125"/>
        <end position="146"/>
    </location>
</feature>
<comment type="subcellular location">
    <subcellularLocation>
        <location evidence="1">Cell membrane</location>
        <topology evidence="1">Multi-pass membrane protein</topology>
    </subcellularLocation>
</comment>
<evidence type="ECO:0000256" key="3">
    <source>
        <dbReference type="ARBA" id="ARBA00022448"/>
    </source>
</evidence>
<feature type="transmembrane region" description="Helical" evidence="8">
    <location>
        <begin position="220"/>
        <end position="243"/>
    </location>
</feature>
<dbReference type="OrthoDB" id="9798064at2"/>
<keyword evidence="5 8" id="KW-0812">Transmembrane</keyword>
<dbReference type="GO" id="GO:0055085">
    <property type="term" value="P:transmembrane transport"/>
    <property type="evidence" value="ECO:0007669"/>
    <property type="project" value="InterPro"/>
</dbReference>
<feature type="transmembrane region" description="Helical" evidence="8">
    <location>
        <begin position="35"/>
        <end position="55"/>
    </location>
</feature>
<name>A0A017RWD1_9CLOT</name>
<evidence type="ECO:0000256" key="8">
    <source>
        <dbReference type="SAM" id="Phobius"/>
    </source>
</evidence>
<feature type="transmembrane region" description="Helical" evidence="8">
    <location>
        <begin position="190"/>
        <end position="208"/>
    </location>
</feature>
<evidence type="ECO:0000256" key="1">
    <source>
        <dbReference type="ARBA" id="ARBA00004651"/>
    </source>
</evidence>
<dbReference type="InterPro" id="IPR038770">
    <property type="entry name" value="Na+/solute_symporter_sf"/>
</dbReference>
<proteinExistence type="inferred from homology"/>
<dbReference type="EMBL" id="AZQP01000009">
    <property type="protein sequence ID" value="EYE89043.1"/>
    <property type="molecule type" value="Genomic_DNA"/>
</dbReference>
<evidence type="ECO:0000256" key="4">
    <source>
        <dbReference type="ARBA" id="ARBA00022475"/>
    </source>
</evidence>
<comment type="similarity">
    <text evidence="2">Belongs to the auxin efflux carrier (TC 2.A.69) family.</text>
</comment>
<evidence type="ECO:0000256" key="7">
    <source>
        <dbReference type="ARBA" id="ARBA00023136"/>
    </source>
</evidence>